<evidence type="ECO:0000256" key="1">
    <source>
        <dbReference type="ARBA" id="ARBA00022475"/>
    </source>
</evidence>
<dbReference type="InterPro" id="IPR052363">
    <property type="entry name" value="LPS_export_LptC"/>
</dbReference>
<dbReference type="PROSITE" id="PS51257">
    <property type="entry name" value="PROKAR_LIPOPROTEIN"/>
    <property type="match status" value="1"/>
</dbReference>
<dbReference type="Pfam" id="PF06835">
    <property type="entry name" value="LptC"/>
    <property type="match status" value="1"/>
</dbReference>
<dbReference type="InterPro" id="IPR010664">
    <property type="entry name" value="LipoPS_assembly_LptC-rel"/>
</dbReference>
<dbReference type="PANTHER" id="PTHR37481">
    <property type="entry name" value="LIPOPOLYSACCHARIDE EXPORT SYSTEM PROTEIN LPTC"/>
    <property type="match status" value="1"/>
</dbReference>
<keyword evidence="3" id="KW-0812">Transmembrane</keyword>
<reference evidence="7 8" key="1">
    <citation type="journal article" date="2021" name="Genome Biol. Evol.">
        <title>Complete Genome Sequencing of a Novel Gloeobacter Species from a Waterfall Cave in Mexico.</title>
        <authorList>
            <person name="Saw J.H."/>
            <person name="Cardona T."/>
            <person name="Montejano G."/>
        </authorList>
    </citation>
    <scope>NUCLEOTIDE SEQUENCE [LARGE SCALE GENOMIC DNA]</scope>
    <source>
        <strain evidence="7">MG652769</strain>
    </source>
</reference>
<keyword evidence="1" id="KW-1003">Cell membrane</keyword>
<evidence type="ECO:0000256" key="5">
    <source>
        <dbReference type="ARBA" id="ARBA00023136"/>
    </source>
</evidence>
<organism evidence="7 8">
    <name type="scientific">Gloeobacter morelensis MG652769</name>
    <dbReference type="NCBI Taxonomy" id="2781736"/>
    <lineage>
        <taxon>Bacteria</taxon>
        <taxon>Bacillati</taxon>
        <taxon>Cyanobacteriota</taxon>
        <taxon>Cyanophyceae</taxon>
        <taxon>Gloeobacterales</taxon>
        <taxon>Gloeobacteraceae</taxon>
        <taxon>Gloeobacter</taxon>
        <taxon>Gloeobacter morelensis</taxon>
    </lineage>
</organism>
<dbReference type="Gene3D" id="2.60.450.10">
    <property type="entry name" value="Lipopolysaccharide (LPS) transport protein A like domain"/>
    <property type="match status" value="2"/>
</dbReference>
<evidence type="ECO:0000256" key="4">
    <source>
        <dbReference type="ARBA" id="ARBA00022989"/>
    </source>
</evidence>
<keyword evidence="6" id="KW-0732">Signal</keyword>
<dbReference type="RefSeq" id="WP_230842519.1">
    <property type="nucleotide sequence ID" value="NZ_CP063845.1"/>
</dbReference>
<feature type="chain" id="PRO_5045699969" evidence="6">
    <location>
        <begin position="26"/>
        <end position="341"/>
    </location>
</feature>
<evidence type="ECO:0000313" key="7">
    <source>
        <dbReference type="EMBL" id="UFP95293.1"/>
    </source>
</evidence>
<evidence type="ECO:0000256" key="3">
    <source>
        <dbReference type="ARBA" id="ARBA00022692"/>
    </source>
</evidence>
<accession>A0ABY3PNL3</accession>
<sequence>MSRRHRAPAAFACLLLAACSGPPEPAPSQANESPLVLQNIVLSETTSRGGALVWELKAQRAEYSRDRSSASIQQIRGVFYEQGRKVLTVEAPRGEVRVAAREILLTGGVKALAPVRETAFDAERVQWLPDRNRLEATGPVELRQPKDRVRVRGKRLVGDLAAQIYTLDGGVEGDSAVQKIALSAPSLTWSLVPNRVTAAGGVTVRDLARQIRLVAPRAVWQVDQNRVVATAEGNRPVTAEQPANAARLQARQMIWDVPGRTLTGNGQVQAEMGRPVQLFDAARATYRIADNVLVASDGRYRKPGENTSVEGPVLEADFGRNTVRASGGRVVTRILPAVIQK</sequence>
<keyword evidence="8" id="KW-1185">Reference proteome</keyword>
<keyword evidence="4" id="KW-1133">Transmembrane helix</keyword>
<evidence type="ECO:0000256" key="2">
    <source>
        <dbReference type="ARBA" id="ARBA00022519"/>
    </source>
</evidence>
<gene>
    <name evidence="7" type="primary">lptC</name>
    <name evidence="7" type="ORF">ISF26_03310</name>
</gene>
<dbReference type="Proteomes" id="UP001054846">
    <property type="component" value="Chromosome"/>
</dbReference>
<dbReference type="InterPro" id="IPR026265">
    <property type="entry name" value="LptC"/>
</dbReference>
<evidence type="ECO:0000256" key="6">
    <source>
        <dbReference type="SAM" id="SignalP"/>
    </source>
</evidence>
<keyword evidence="5" id="KW-0472">Membrane</keyword>
<protein>
    <submittedName>
        <fullName evidence="7">LPS export ABC transporter periplasmic protein LptC</fullName>
    </submittedName>
</protein>
<dbReference type="PANTHER" id="PTHR37481:SF1">
    <property type="entry name" value="LIPOPOLYSACCHARIDE EXPORT SYSTEM PROTEIN LPTC"/>
    <property type="match status" value="1"/>
</dbReference>
<feature type="signal peptide" evidence="6">
    <location>
        <begin position="1"/>
        <end position="25"/>
    </location>
</feature>
<keyword evidence="2" id="KW-0997">Cell inner membrane</keyword>
<proteinExistence type="predicted"/>
<evidence type="ECO:0000313" key="8">
    <source>
        <dbReference type="Proteomes" id="UP001054846"/>
    </source>
</evidence>
<dbReference type="NCBIfam" id="TIGR04409">
    <property type="entry name" value="LptC_YrbK"/>
    <property type="match status" value="1"/>
</dbReference>
<name>A0ABY3PNL3_9CYAN</name>
<dbReference type="EMBL" id="CP063845">
    <property type="protein sequence ID" value="UFP95293.1"/>
    <property type="molecule type" value="Genomic_DNA"/>
</dbReference>